<evidence type="ECO:0000313" key="3">
    <source>
        <dbReference type="EMBL" id="KAF9473772.1"/>
    </source>
</evidence>
<feature type="compositionally biased region" description="Low complexity" evidence="1">
    <location>
        <begin position="286"/>
        <end position="313"/>
    </location>
</feature>
<feature type="compositionally biased region" description="Polar residues" evidence="1">
    <location>
        <begin position="361"/>
        <end position="378"/>
    </location>
</feature>
<organism evidence="3 4">
    <name type="scientific">Pholiota conissans</name>
    <dbReference type="NCBI Taxonomy" id="109636"/>
    <lineage>
        <taxon>Eukaryota</taxon>
        <taxon>Fungi</taxon>
        <taxon>Dikarya</taxon>
        <taxon>Basidiomycota</taxon>
        <taxon>Agaricomycotina</taxon>
        <taxon>Agaricomycetes</taxon>
        <taxon>Agaricomycetidae</taxon>
        <taxon>Agaricales</taxon>
        <taxon>Agaricineae</taxon>
        <taxon>Strophariaceae</taxon>
        <taxon>Pholiota</taxon>
    </lineage>
</organism>
<sequence>MSSTTIHARISAFEALARSPLPETPLKPARPPSPSPSPPNLGRKTSLIDLKDWVVDDGPPPSLIDASRTPTQQGFAAGTTTGPLINFGSPPKPKPKPKPANLSSALKAPPQLPPRKPSYTSLKSFSSSTSSQTPRKTADSLTVEAAHRYPPLTLDPERARNGNGGQSHVSSSSVSSFHSVSLSEDTEPSTPGSVSNYIATFPMDAVRTSPPARLKTGDSDTTSLTESYENVSASSLTSPASDRLISFDWDRPTLQRKPPPPKLPERPNSSRVASIKSTPPPSHPVSRAASASGSGSIPSSPIIRSAASSSSSALTSPYPPAPYVPRRSAPPPPSRSSDRASIQSTTTTHSQSSSSQHSHASWANNTNHGLRSSPSLLSLKTKRQTPVPSAVRRRYEAVFVANVLQRRRAEQEKHRKLTEAASDDGKPALLTPGEARGRRAVGWRGLSVDLITGDEMVGSSSSLSSPPSGKKQNSDNPNIDEIVGPDERLEGALVQLIWRRSGLDKERLAEIWNECDITGQGALSLEAFVKGMWRIDEELRRAQALAIRNATSGSGASRRSVGQARHSTLSKLNFRSVDNLSPISVHTPNQWPSPKATQRAVPPPPPHRPPQKTRDILR</sequence>
<dbReference type="Gene3D" id="1.10.238.10">
    <property type="entry name" value="EF-hand"/>
    <property type="match status" value="1"/>
</dbReference>
<feature type="compositionally biased region" description="Polar residues" evidence="1">
    <location>
        <begin position="580"/>
        <end position="592"/>
    </location>
</feature>
<evidence type="ECO:0000256" key="1">
    <source>
        <dbReference type="SAM" id="MobiDB-lite"/>
    </source>
</evidence>
<dbReference type="EMBL" id="MU155417">
    <property type="protein sequence ID" value="KAF9473772.1"/>
    <property type="molecule type" value="Genomic_DNA"/>
</dbReference>
<dbReference type="InterPro" id="IPR011992">
    <property type="entry name" value="EF-hand-dom_pair"/>
</dbReference>
<evidence type="ECO:0000313" key="4">
    <source>
        <dbReference type="Proteomes" id="UP000807469"/>
    </source>
</evidence>
<keyword evidence="4" id="KW-1185">Reference proteome</keyword>
<evidence type="ECO:0000259" key="2">
    <source>
        <dbReference type="Pfam" id="PF12763"/>
    </source>
</evidence>
<feature type="compositionally biased region" description="Low complexity" evidence="1">
    <location>
        <begin position="459"/>
        <end position="468"/>
    </location>
</feature>
<feature type="region of interest" description="Disordered" evidence="1">
    <location>
        <begin position="16"/>
        <end position="389"/>
    </location>
</feature>
<gene>
    <name evidence="3" type="ORF">BDN70DRAFT_885538</name>
</gene>
<dbReference type="InterPro" id="IPR000261">
    <property type="entry name" value="EH_dom"/>
</dbReference>
<feature type="region of interest" description="Disordered" evidence="1">
    <location>
        <begin position="580"/>
        <end position="618"/>
    </location>
</feature>
<comment type="caution">
    <text evidence="3">The sequence shown here is derived from an EMBL/GenBank/DDBJ whole genome shotgun (WGS) entry which is preliminary data.</text>
</comment>
<feature type="compositionally biased region" description="Low complexity" evidence="1">
    <location>
        <begin position="167"/>
        <end position="183"/>
    </location>
</feature>
<feature type="compositionally biased region" description="Polar residues" evidence="1">
    <location>
        <begin position="219"/>
        <end position="240"/>
    </location>
</feature>
<feature type="compositionally biased region" description="Pro residues" evidence="1">
    <location>
        <begin position="317"/>
        <end position="334"/>
    </location>
</feature>
<dbReference type="SUPFAM" id="SSF47473">
    <property type="entry name" value="EF-hand"/>
    <property type="match status" value="1"/>
</dbReference>
<feature type="region of interest" description="Disordered" evidence="1">
    <location>
        <begin position="456"/>
        <end position="484"/>
    </location>
</feature>
<feature type="compositionally biased region" description="Polar residues" evidence="1">
    <location>
        <begin position="188"/>
        <end position="198"/>
    </location>
</feature>
<feature type="compositionally biased region" description="Low complexity" evidence="1">
    <location>
        <begin position="339"/>
        <end position="359"/>
    </location>
</feature>
<proteinExistence type="predicted"/>
<feature type="domain" description="EH" evidence="2">
    <location>
        <begin position="487"/>
        <end position="533"/>
    </location>
</feature>
<feature type="region of interest" description="Disordered" evidence="1">
    <location>
        <begin position="408"/>
        <end position="436"/>
    </location>
</feature>
<dbReference type="AlphaFoldDB" id="A0A9P5YQV6"/>
<name>A0A9P5YQV6_9AGAR</name>
<dbReference type="Pfam" id="PF12763">
    <property type="entry name" value="EH"/>
    <property type="match status" value="1"/>
</dbReference>
<feature type="compositionally biased region" description="Pro residues" evidence="1">
    <location>
        <begin position="22"/>
        <end position="39"/>
    </location>
</feature>
<reference evidence="3" key="1">
    <citation type="submission" date="2020-11" db="EMBL/GenBank/DDBJ databases">
        <authorList>
            <consortium name="DOE Joint Genome Institute"/>
            <person name="Ahrendt S."/>
            <person name="Riley R."/>
            <person name="Andreopoulos W."/>
            <person name="Labutti K."/>
            <person name="Pangilinan J."/>
            <person name="Ruiz-Duenas F.J."/>
            <person name="Barrasa J.M."/>
            <person name="Sanchez-Garcia M."/>
            <person name="Camarero S."/>
            <person name="Miyauchi S."/>
            <person name="Serrano A."/>
            <person name="Linde D."/>
            <person name="Babiker R."/>
            <person name="Drula E."/>
            <person name="Ayuso-Fernandez I."/>
            <person name="Pacheco R."/>
            <person name="Padilla G."/>
            <person name="Ferreira P."/>
            <person name="Barriuso J."/>
            <person name="Kellner H."/>
            <person name="Castanera R."/>
            <person name="Alfaro M."/>
            <person name="Ramirez L."/>
            <person name="Pisabarro A.G."/>
            <person name="Kuo A."/>
            <person name="Tritt A."/>
            <person name="Lipzen A."/>
            <person name="He G."/>
            <person name="Yan M."/>
            <person name="Ng V."/>
            <person name="Cullen D."/>
            <person name="Martin F."/>
            <person name="Rosso M.-N."/>
            <person name="Henrissat B."/>
            <person name="Hibbett D."/>
            <person name="Martinez A.T."/>
            <person name="Grigoriev I.V."/>
        </authorList>
    </citation>
    <scope>NUCLEOTIDE SEQUENCE</scope>
    <source>
        <strain evidence="3">CIRM-BRFM 674</strain>
    </source>
</reference>
<accession>A0A9P5YQV6</accession>
<feature type="compositionally biased region" description="Low complexity" evidence="1">
    <location>
        <begin position="69"/>
        <end position="83"/>
    </location>
</feature>
<dbReference type="OrthoDB" id="10045710at2759"/>
<feature type="compositionally biased region" description="Low complexity" evidence="1">
    <location>
        <begin position="118"/>
        <end position="133"/>
    </location>
</feature>
<protein>
    <recommendedName>
        <fullName evidence="2">EH domain-containing protein</fullName>
    </recommendedName>
</protein>
<dbReference type="Proteomes" id="UP000807469">
    <property type="component" value="Unassembled WGS sequence"/>
</dbReference>